<gene>
    <name evidence="2" type="ORF">SAMN05421820_109224</name>
</gene>
<dbReference type="EMBL" id="FNGY01000009">
    <property type="protein sequence ID" value="SDN78900.1"/>
    <property type="molecule type" value="Genomic_DNA"/>
</dbReference>
<dbReference type="OrthoDB" id="770167at2"/>
<evidence type="ECO:0000313" key="2">
    <source>
        <dbReference type="EMBL" id="SDN78900.1"/>
    </source>
</evidence>
<organism evidence="2 3">
    <name type="scientific">Pedobacter steynii</name>
    <dbReference type="NCBI Taxonomy" id="430522"/>
    <lineage>
        <taxon>Bacteria</taxon>
        <taxon>Pseudomonadati</taxon>
        <taxon>Bacteroidota</taxon>
        <taxon>Sphingobacteriia</taxon>
        <taxon>Sphingobacteriales</taxon>
        <taxon>Sphingobacteriaceae</taxon>
        <taxon>Pedobacter</taxon>
    </lineage>
</organism>
<keyword evidence="1" id="KW-0175">Coiled coil</keyword>
<evidence type="ECO:0000313" key="3">
    <source>
        <dbReference type="Proteomes" id="UP000183200"/>
    </source>
</evidence>
<proteinExistence type="predicted"/>
<dbReference type="RefSeq" id="WP_074611454.1">
    <property type="nucleotide sequence ID" value="NZ_FNGY01000009.1"/>
</dbReference>
<dbReference type="Proteomes" id="UP000183200">
    <property type="component" value="Unassembled WGS sequence"/>
</dbReference>
<evidence type="ECO:0008006" key="4">
    <source>
        <dbReference type="Google" id="ProtNLM"/>
    </source>
</evidence>
<name>A0A1H0E918_9SPHI</name>
<keyword evidence="3" id="KW-1185">Reference proteome</keyword>
<evidence type="ECO:0000256" key="1">
    <source>
        <dbReference type="SAM" id="Coils"/>
    </source>
</evidence>
<protein>
    <recommendedName>
        <fullName evidence="4">HTH cro/C1-type domain-containing protein</fullName>
    </recommendedName>
</protein>
<dbReference type="AlphaFoldDB" id="A0A1H0E918"/>
<accession>A0A1H0E918</accession>
<sequence length="119" mass="13649">MDIKAVVDEILLEKKRPFTWLVNQMDKTFDGLKLSLINESIKYRDIKLMAKILEVPPSTFFETEARSYKTETGTSLTAESRNEYSDLKNNLKNCKEMSAALKEQIKDKDRIIGLLSGKS</sequence>
<reference evidence="3" key="1">
    <citation type="submission" date="2016-10" db="EMBL/GenBank/DDBJ databases">
        <authorList>
            <person name="Varghese N."/>
            <person name="Submissions S."/>
        </authorList>
    </citation>
    <scope>NUCLEOTIDE SEQUENCE [LARGE SCALE GENOMIC DNA]</scope>
    <source>
        <strain evidence="3">DSM 19110</strain>
    </source>
</reference>
<feature type="coiled-coil region" evidence="1">
    <location>
        <begin position="77"/>
        <end position="104"/>
    </location>
</feature>